<dbReference type="eggNOG" id="ENOG50334E8">
    <property type="taxonomic scope" value="Bacteria"/>
</dbReference>
<keyword evidence="2" id="KW-1185">Reference proteome</keyword>
<proteinExistence type="predicted"/>
<protein>
    <submittedName>
        <fullName evidence="1">Uncharacterized protein</fullName>
    </submittedName>
</protein>
<dbReference type="HOGENOM" id="CLU_2713074_0_0_3"/>
<evidence type="ECO:0000313" key="2">
    <source>
        <dbReference type="Proteomes" id="UP000000268"/>
    </source>
</evidence>
<dbReference type="STRING" id="329726.AM1_0326"/>
<dbReference type="KEGG" id="amr:AM1_0326"/>
<sequence>MIQEVKMVHIRFEGRSYDIAEQHLGIQGGMGDRIIKAHVARHLEVPVNRLDTYVVDHRPNGDVIVRPEAVYG</sequence>
<name>B0C9U6_ACAM1</name>
<reference evidence="1 2" key="1">
    <citation type="journal article" date="2008" name="Proc. Natl. Acad. Sci. U.S.A.">
        <title>Niche adaptation and genome expansion in the chlorophyll d-producing cyanobacterium Acaryochloris marina.</title>
        <authorList>
            <person name="Swingley W.D."/>
            <person name="Chen M."/>
            <person name="Cheung P.C."/>
            <person name="Conrad A.L."/>
            <person name="Dejesa L.C."/>
            <person name="Hao J."/>
            <person name="Honchak B.M."/>
            <person name="Karbach L.E."/>
            <person name="Kurdoglu A."/>
            <person name="Lahiri S."/>
            <person name="Mastrian S.D."/>
            <person name="Miyashita H."/>
            <person name="Page L."/>
            <person name="Ramakrishna P."/>
            <person name="Satoh S."/>
            <person name="Sattley W.M."/>
            <person name="Shimada Y."/>
            <person name="Taylor H.L."/>
            <person name="Tomo T."/>
            <person name="Tsuchiya T."/>
            <person name="Wang Z.T."/>
            <person name="Raymond J."/>
            <person name="Mimuro M."/>
            <person name="Blankenship R.E."/>
            <person name="Touchman J.W."/>
        </authorList>
    </citation>
    <scope>NUCLEOTIDE SEQUENCE [LARGE SCALE GENOMIC DNA]</scope>
    <source>
        <strain evidence="2">MBIC 11017</strain>
    </source>
</reference>
<dbReference type="EMBL" id="CP000828">
    <property type="protein sequence ID" value="ABW25386.1"/>
    <property type="molecule type" value="Genomic_DNA"/>
</dbReference>
<gene>
    <name evidence="1" type="ordered locus">AM1_0326</name>
</gene>
<dbReference type="Proteomes" id="UP000000268">
    <property type="component" value="Chromosome"/>
</dbReference>
<organism evidence="1 2">
    <name type="scientific">Acaryochloris marina (strain MBIC 11017)</name>
    <dbReference type="NCBI Taxonomy" id="329726"/>
    <lineage>
        <taxon>Bacteria</taxon>
        <taxon>Bacillati</taxon>
        <taxon>Cyanobacteriota</taxon>
        <taxon>Cyanophyceae</taxon>
        <taxon>Acaryochloridales</taxon>
        <taxon>Acaryochloridaceae</taxon>
        <taxon>Acaryochloris</taxon>
    </lineage>
</organism>
<accession>B0C9U6</accession>
<evidence type="ECO:0000313" key="1">
    <source>
        <dbReference type="EMBL" id="ABW25386.1"/>
    </source>
</evidence>
<dbReference type="AlphaFoldDB" id="B0C9U6"/>
<dbReference type="OrthoDB" id="488722at2"/>